<dbReference type="InterPro" id="IPR022646">
    <property type="entry name" value="SecD/SecF_CS"/>
</dbReference>
<keyword evidence="7 9" id="KW-0811">Translocation</keyword>
<dbReference type="PANTHER" id="PTHR30081">
    <property type="entry name" value="PROTEIN-EXPORT MEMBRANE PROTEIN SEC"/>
    <property type="match status" value="1"/>
</dbReference>
<comment type="subunit">
    <text evidence="9">Forms a complex with SecD. Part of the essential Sec protein translocation apparatus which comprises SecA, SecYEG and auxiliary proteins SecDF. Other proteins may also be involved.</text>
</comment>
<feature type="transmembrane region" description="Helical" evidence="9">
    <location>
        <begin position="47"/>
        <end position="66"/>
    </location>
</feature>
<dbReference type="NCBIfam" id="TIGR00966">
    <property type="entry name" value="transloc_SecF"/>
    <property type="match status" value="1"/>
</dbReference>
<reference evidence="13" key="2">
    <citation type="submission" date="2011-02" db="EMBL/GenBank/DDBJ databases">
        <title>The complete genome of Syntrophobotulus glycolicus DSM 8271.</title>
        <authorList>
            <person name="Lucas S."/>
            <person name="Copeland A."/>
            <person name="Lapidus A."/>
            <person name="Bruce D."/>
            <person name="Goodwin L."/>
            <person name="Pitluck S."/>
            <person name="Kyrpides N."/>
            <person name="Mavromatis K."/>
            <person name="Pagani I."/>
            <person name="Ivanova N."/>
            <person name="Mikhailova N."/>
            <person name="Chertkov O."/>
            <person name="Held B."/>
            <person name="Detter J.C."/>
            <person name="Tapia R."/>
            <person name="Han C."/>
            <person name="Land M."/>
            <person name="Hauser L."/>
            <person name="Markowitz V."/>
            <person name="Cheng J.-F."/>
            <person name="Hugenholtz P."/>
            <person name="Woyke T."/>
            <person name="Wu D."/>
            <person name="Spring S."/>
            <person name="Schroeder M."/>
            <person name="Brambilla E."/>
            <person name="Klenk H.-P."/>
            <person name="Eisen J.A."/>
        </authorList>
    </citation>
    <scope>NUCLEOTIDE SEQUENCE [LARGE SCALE GENOMIC DNA]</scope>
    <source>
        <strain evidence="13">DSM 8271 / FlGlyR</strain>
    </source>
</reference>
<dbReference type="Proteomes" id="UP000007488">
    <property type="component" value="Chromosome"/>
</dbReference>
<dbReference type="EMBL" id="CP002547">
    <property type="protein sequence ID" value="ADY56405.1"/>
    <property type="molecule type" value="Genomic_DNA"/>
</dbReference>
<evidence type="ECO:0000256" key="2">
    <source>
        <dbReference type="ARBA" id="ARBA00022448"/>
    </source>
</evidence>
<dbReference type="InterPro" id="IPR048634">
    <property type="entry name" value="SecD_SecF_C"/>
</dbReference>
<dbReference type="InterPro" id="IPR005665">
    <property type="entry name" value="SecF_bac"/>
</dbReference>
<protein>
    <recommendedName>
        <fullName evidence="9">Protein-export membrane protein SecF</fullName>
    </recommendedName>
</protein>
<keyword evidence="2 9" id="KW-0813">Transport</keyword>
<proteinExistence type="inferred from homology"/>
<evidence type="ECO:0000256" key="7">
    <source>
        <dbReference type="ARBA" id="ARBA00023010"/>
    </source>
</evidence>
<evidence type="ECO:0000256" key="10">
    <source>
        <dbReference type="SAM" id="MobiDB-lite"/>
    </source>
</evidence>
<dbReference type="InterPro" id="IPR055344">
    <property type="entry name" value="SecD_SecF_C_bact"/>
</dbReference>
<dbReference type="GO" id="GO:0065002">
    <property type="term" value="P:intracellular protein transmembrane transport"/>
    <property type="evidence" value="ECO:0007669"/>
    <property type="project" value="UniProtKB-UniRule"/>
</dbReference>
<evidence type="ECO:0000313" key="12">
    <source>
        <dbReference type="EMBL" id="ADY56405.1"/>
    </source>
</evidence>
<dbReference type="HOGENOM" id="CLU_050012_0_0_9"/>
<dbReference type="GO" id="GO:0043952">
    <property type="term" value="P:protein transport by the Sec complex"/>
    <property type="evidence" value="ECO:0007669"/>
    <property type="project" value="UniProtKB-UniRule"/>
</dbReference>
<evidence type="ECO:0000256" key="4">
    <source>
        <dbReference type="ARBA" id="ARBA00022692"/>
    </source>
</evidence>
<dbReference type="HAMAP" id="MF_01464_B">
    <property type="entry name" value="SecF_B"/>
    <property type="match status" value="1"/>
</dbReference>
<feature type="transmembrane region" description="Helical" evidence="9">
    <location>
        <begin position="216"/>
        <end position="237"/>
    </location>
</feature>
<name>F0T261_SYNGF</name>
<evidence type="ECO:0000256" key="9">
    <source>
        <dbReference type="HAMAP-Rule" id="MF_01464"/>
    </source>
</evidence>
<feature type="transmembrane region" description="Helical" evidence="9">
    <location>
        <begin position="292"/>
        <end position="317"/>
    </location>
</feature>
<feature type="transmembrane region" description="Helical" evidence="9">
    <location>
        <begin position="164"/>
        <end position="182"/>
    </location>
</feature>
<dbReference type="Pfam" id="PF07549">
    <property type="entry name" value="Sec_GG"/>
    <property type="match status" value="1"/>
</dbReference>
<dbReference type="PANTHER" id="PTHR30081:SF8">
    <property type="entry name" value="PROTEIN TRANSLOCASE SUBUNIT SECF"/>
    <property type="match status" value="1"/>
</dbReference>
<gene>
    <name evidence="9" type="primary">secF</name>
    <name evidence="12" type="ordered locus">Sgly_2114</name>
</gene>
<keyword evidence="4 9" id="KW-0812">Transmembrane</keyword>
<evidence type="ECO:0000256" key="8">
    <source>
        <dbReference type="ARBA" id="ARBA00023136"/>
    </source>
</evidence>
<comment type="similarity">
    <text evidence="9">Belongs to the SecD/SecF family. SecF subfamily.</text>
</comment>
<dbReference type="RefSeq" id="WP_013625272.1">
    <property type="nucleotide sequence ID" value="NC_015172.1"/>
</dbReference>
<evidence type="ECO:0000259" key="11">
    <source>
        <dbReference type="Pfam" id="PF02355"/>
    </source>
</evidence>
<keyword evidence="3 9" id="KW-1003">Cell membrane</keyword>
<organism evidence="12 13">
    <name type="scientific">Syntrophobotulus glycolicus (strain DSM 8271 / FlGlyR)</name>
    <dbReference type="NCBI Taxonomy" id="645991"/>
    <lineage>
        <taxon>Bacteria</taxon>
        <taxon>Bacillati</taxon>
        <taxon>Bacillota</taxon>
        <taxon>Clostridia</taxon>
        <taxon>Eubacteriales</taxon>
        <taxon>Desulfitobacteriaceae</taxon>
        <taxon>Syntrophobotulus</taxon>
    </lineage>
</organism>
<dbReference type="GO" id="GO:0005886">
    <property type="term" value="C:plasma membrane"/>
    <property type="evidence" value="ECO:0007669"/>
    <property type="project" value="UniProtKB-SubCell"/>
</dbReference>
<dbReference type="Gene3D" id="1.20.1640.10">
    <property type="entry name" value="Multidrug efflux transporter AcrB transmembrane domain"/>
    <property type="match status" value="1"/>
</dbReference>
<dbReference type="NCBIfam" id="TIGR00916">
    <property type="entry name" value="2A0604s01"/>
    <property type="match status" value="1"/>
</dbReference>
<dbReference type="Pfam" id="PF02355">
    <property type="entry name" value="SecD_SecF_C"/>
    <property type="match status" value="1"/>
</dbReference>
<feature type="transmembrane region" description="Helical" evidence="9">
    <location>
        <begin position="269"/>
        <end position="286"/>
    </location>
</feature>
<evidence type="ECO:0000256" key="1">
    <source>
        <dbReference type="ARBA" id="ARBA00004651"/>
    </source>
</evidence>
<comment type="subcellular location">
    <subcellularLocation>
        <location evidence="1 9">Cell membrane</location>
        <topology evidence="1 9">Multi-pass membrane protein</topology>
    </subcellularLocation>
</comment>
<feature type="region of interest" description="Disordered" evidence="10">
    <location>
        <begin position="1"/>
        <end position="27"/>
    </location>
</feature>
<feature type="transmembrane region" description="Helical" evidence="9">
    <location>
        <begin position="189"/>
        <end position="210"/>
    </location>
</feature>
<keyword evidence="6 9" id="KW-1133">Transmembrane helix</keyword>
<evidence type="ECO:0000256" key="6">
    <source>
        <dbReference type="ARBA" id="ARBA00022989"/>
    </source>
</evidence>
<keyword evidence="8 9" id="KW-0472">Membrane</keyword>
<evidence type="ECO:0000256" key="3">
    <source>
        <dbReference type="ARBA" id="ARBA00022475"/>
    </source>
</evidence>
<feature type="domain" description="Protein export membrane protein SecD/SecF C-terminal" evidence="11">
    <location>
        <begin position="138"/>
        <end position="320"/>
    </location>
</feature>
<dbReference type="OrthoDB" id="9805019at2"/>
<dbReference type="SUPFAM" id="SSF82866">
    <property type="entry name" value="Multidrug efflux transporter AcrB transmembrane domain"/>
    <property type="match status" value="1"/>
</dbReference>
<dbReference type="PRINTS" id="PR01755">
    <property type="entry name" value="SECFTRNLCASE"/>
</dbReference>
<dbReference type="KEGG" id="sgy:Sgly_2114"/>
<evidence type="ECO:0000313" key="13">
    <source>
        <dbReference type="Proteomes" id="UP000007488"/>
    </source>
</evidence>
<dbReference type="InterPro" id="IPR022813">
    <property type="entry name" value="SecD/SecF_arch_bac"/>
</dbReference>
<feature type="compositionally biased region" description="Basic and acidic residues" evidence="10">
    <location>
        <begin position="1"/>
        <end position="17"/>
    </location>
</feature>
<comment type="function">
    <text evidence="9">Part of the Sec protein translocase complex. Interacts with the SecYEG preprotein conducting channel. SecDF uses the proton motive force (PMF) to complete protein translocation after the ATP-dependent function of SecA.</text>
</comment>
<dbReference type="AlphaFoldDB" id="F0T261"/>
<dbReference type="GO" id="GO:0015450">
    <property type="term" value="F:protein-transporting ATPase activity"/>
    <property type="evidence" value="ECO:0007669"/>
    <property type="project" value="InterPro"/>
</dbReference>
<keyword evidence="13" id="KW-1185">Reference proteome</keyword>
<keyword evidence="5 9" id="KW-0653">Protein transport</keyword>
<dbReference type="eggNOG" id="COG0341">
    <property type="taxonomic scope" value="Bacteria"/>
</dbReference>
<dbReference type="InterPro" id="IPR022645">
    <property type="entry name" value="SecD/SecF_bac"/>
</dbReference>
<sequence>MAAKDKFVKTRNKEKAADPVSPSTGSASYDEVKKAHRFYFNIVKRRYLWFALSLLMLIPGIISLFVQGLNYGNDFTGGALLDIKFTQAVTQASVTKALEEVGLQGDNVQLSQENTQAIIRTSFLDETKRSELLASIEKNAGPFHKDKIEESQVGPAMGAELRSGAVKALAVSAVLMLIYIAFRFEFVYAVSGIIALLHDVFMVLGIFSLFQWQVDAPFVAAILTVFAYSINDTIVIYDRMRENEKRLRKKDSFADMVDKSLWQTMRRSICTVATVLIALLCINIFGGESTKVFSRAMLIGVFCGAYSSIFVCSQLVVEIRARLKDKPQNA</sequence>
<accession>F0T261</accession>
<dbReference type="GO" id="GO:0006605">
    <property type="term" value="P:protein targeting"/>
    <property type="evidence" value="ECO:0007669"/>
    <property type="project" value="UniProtKB-UniRule"/>
</dbReference>
<dbReference type="STRING" id="645991.Sgly_2114"/>
<evidence type="ECO:0000256" key="5">
    <source>
        <dbReference type="ARBA" id="ARBA00022927"/>
    </source>
</evidence>
<reference evidence="12 13" key="1">
    <citation type="journal article" date="2011" name="Stand. Genomic Sci.">
        <title>Complete genome sequence of Syntrophobotulus glycolicus type strain (FlGlyR).</title>
        <authorList>
            <person name="Han C."/>
            <person name="Mwirichia R."/>
            <person name="Chertkov O."/>
            <person name="Held B."/>
            <person name="Lapidus A."/>
            <person name="Nolan M."/>
            <person name="Lucas S."/>
            <person name="Hammon N."/>
            <person name="Deshpande S."/>
            <person name="Cheng J.F."/>
            <person name="Tapia R."/>
            <person name="Goodwin L."/>
            <person name="Pitluck S."/>
            <person name="Huntemann M."/>
            <person name="Liolios K."/>
            <person name="Ivanova N."/>
            <person name="Pagani I."/>
            <person name="Mavromatis K."/>
            <person name="Ovchinikova G."/>
            <person name="Pati A."/>
            <person name="Chen A."/>
            <person name="Palaniappan K."/>
            <person name="Land M."/>
            <person name="Hauser L."/>
            <person name="Brambilla E.M."/>
            <person name="Rohde M."/>
            <person name="Spring S."/>
            <person name="Sikorski J."/>
            <person name="Goker M."/>
            <person name="Woyke T."/>
            <person name="Bristow J."/>
            <person name="Eisen J.A."/>
            <person name="Markowitz V."/>
            <person name="Hugenholtz P."/>
            <person name="Kyrpides N.C."/>
            <person name="Klenk H.P."/>
            <person name="Detter J.C."/>
        </authorList>
    </citation>
    <scope>NUCLEOTIDE SEQUENCE [LARGE SCALE GENOMIC DNA]</scope>
    <source>
        <strain evidence="13">DSM 8271 / FlGlyR</strain>
    </source>
</reference>